<dbReference type="GO" id="GO:0052621">
    <property type="term" value="F:diguanylate cyclase activity"/>
    <property type="evidence" value="ECO:0007669"/>
    <property type="project" value="UniProtKB-EC"/>
</dbReference>
<dbReference type="RefSeq" id="WP_327598815.1">
    <property type="nucleotide sequence ID" value="NZ_JAYXHS010000001.1"/>
</dbReference>
<dbReference type="NCBIfam" id="TIGR00229">
    <property type="entry name" value="sensory_box"/>
    <property type="match status" value="1"/>
</dbReference>
<protein>
    <submittedName>
        <fullName evidence="6">Diguanylate cyclase</fullName>
        <ecNumber evidence="6">2.7.7.65</ecNumber>
    </submittedName>
</protein>
<organism evidence="6 7">
    <name type="scientific">Uliginosibacterium silvisoli</name>
    <dbReference type="NCBI Taxonomy" id="3114758"/>
    <lineage>
        <taxon>Bacteria</taxon>
        <taxon>Pseudomonadati</taxon>
        <taxon>Pseudomonadota</taxon>
        <taxon>Betaproteobacteria</taxon>
        <taxon>Rhodocyclales</taxon>
        <taxon>Zoogloeaceae</taxon>
        <taxon>Uliginosibacterium</taxon>
    </lineage>
</organism>
<evidence type="ECO:0000259" key="4">
    <source>
        <dbReference type="PROSITE" id="PS50885"/>
    </source>
</evidence>
<reference evidence="6 7" key="1">
    <citation type="submission" date="2024-01" db="EMBL/GenBank/DDBJ databases">
        <title>Uliginosibacterium soil sp. nov.</title>
        <authorList>
            <person name="Lv Y."/>
        </authorList>
    </citation>
    <scope>NUCLEOTIDE SEQUENCE [LARGE SCALE GENOMIC DNA]</scope>
    <source>
        <strain evidence="6 7">H3</strain>
    </source>
</reference>
<dbReference type="PANTHER" id="PTHR44757:SF2">
    <property type="entry name" value="BIOFILM ARCHITECTURE MAINTENANCE PROTEIN MBAA"/>
    <property type="match status" value="1"/>
</dbReference>
<dbReference type="SUPFAM" id="SSF55073">
    <property type="entry name" value="Nucleotide cyclase"/>
    <property type="match status" value="1"/>
</dbReference>
<feature type="domain" description="GGDEF" evidence="5">
    <location>
        <begin position="590"/>
        <end position="725"/>
    </location>
</feature>
<dbReference type="Gene3D" id="3.30.70.270">
    <property type="match status" value="1"/>
</dbReference>
<feature type="domain" description="HAMP" evidence="4">
    <location>
        <begin position="333"/>
        <end position="386"/>
    </location>
</feature>
<evidence type="ECO:0000313" key="7">
    <source>
        <dbReference type="Proteomes" id="UP001331561"/>
    </source>
</evidence>
<dbReference type="InterPro" id="IPR000160">
    <property type="entry name" value="GGDEF_dom"/>
</dbReference>
<dbReference type="SMART" id="SM00091">
    <property type="entry name" value="PAS"/>
    <property type="match status" value="1"/>
</dbReference>
<keyword evidence="6" id="KW-0808">Transferase</keyword>
<dbReference type="Pfam" id="PF00990">
    <property type="entry name" value="GGDEF"/>
    <property type="match status" value="1"/>
</dbReference>
<dbReference type="NCBIfam" id="TIGR00254">
    <property type="entry name" value="GGDEF"/>
    <property type="match status" value="1"/>
</dbReference>
<dbReference type="Gene3D" id="6.10.340.10">
    <property type="match status" value="1"/>
</dbReference>
<dbReference type="Pfam" id="PF00989">
    <property type="entry name" value="PAS"/>
    <property type="match status" value="1"/>
</dbReference>
<dbReference type="CDD" id="cd06225">
    <property type="entry name" value="HAMP"/>
    <property type="match status" value="1"/>
</dbReference>
<sequence>MSLDTPSNTVNQQPGAGDGRPKFGLFAWINLGVVATAFLIILPLLFLVDRFAENYAERQAGDSLSQIAWQMRDSLDRGMAERYEDILRLGGANIFSKGIEPGSARGALERLQESDTDYAWIGVTDPEGKVLAATGGLLEGVNVSARPWFKGALNGPFVGDVHAAVLLAAKLPQAREPWRFVDIAMPVRSADGRLFGTLGAHLSWAWARAIQEALIEPRLQLLSTEIWIVKADGEVLLGPVGRDGGKLQLASLEAAKMGKRGYVFEKWPDGKRYATSYIRTQGHQRYPGLGWIVLARQPEGVAFAAFRQLQLRLLAVSAVMCLLVFVLANLLARRIARPLNALAGAADRYGAGDLHADIPMAGDYHEVFVLSRAVSNMVEAEHRHSSELEGINASLEARVEERTQSLFEANEHLGRALVEQAAAEVAARESEAMLSDILRNANEAYVSTDAVGKITGWNREAERIFGWTRDEAIGRSLADTIIPAHQHEAHSRGMAHFLATGEGPIINKRVELIALRRDGSEFPVELSTSVVKRGDELVISGLMHDISERKAMEMQLERQALQDALTELPNRRALLERLPNAMARADRWRKPIALLFLDLDGFKKINDTLGHDAGDELLRQFARRLEGSVRQTDTVARLAGDEFMVLLEALTAAEVDARAVAGKIIASMQMPFQLGAHAVQMSTSIGIAMHMPHERGSIDALLARADAAMYVAKHSGKNRWHLSEAGPAAEARPAG</sequence>
<dbReference type="PROSITE" id="PS50113">
    <property type="entry name" value="PAC"/>
    <property type="match status" value="1"/>
</dbReference>
<dbReference type="InterPro" id="IPR000014">
    <property type="entry name" value="PAS"/>
</dbReference>
<feature type="domain" description="PAS" evidence="2">
    <location>
        <begin position="430"/>
        <end position="501"/>
    </location>
</feature>
<keyword evidence="1" id="KW-0472">Membrane</keyword>
<dbReference type="InterPro" id="IPR000700">
    <property type="entry name" value="PAS-assoc_C"/>
</dbReference>
<keyword evidence="6" id="KW-0548">Nucleotidyltransferase</keyword>
<evidence type="ECO:0000259" key="5">
    <source>
        <dbReference type="PROSITE" id="PS50887"/>
    </source>
</evidence>
<feature type="domain" description="PAC" evidence="3">
    <location>
        <begin position="508"/>
        <end position="558"/>
    </location>
</feature>
<dbReference type="Pfam" id="PF00672">
    <property type="entry name" value="HAMP"/>
    <property type="match status" value="1"/>
</dbReference>
<evidence type="ECO:0000259" key="2">
    <source>
        <dbReference type="PROSITE" id="PS50112"/>
    </source>
</evidence>
<keyword evidence="7" id="KW-1185">Reference proteome</keyword>
<dbReference type="PROSITE" id="PS50887">
    <property type="entry name" value="GGDEF"/>
    <property type="match status" value="1"/>
</dbReference>
<dbReference type="InterPro" id="IPR035965">
    <property type="entry name" value="PAS-like_dom_sf"/>
</dbReference>
<dbReference type="EMBL" id="JAYXHS010000001">
    <property type="protein sequence ID" value="MEC5385871.1"/>
    <property type="molecule type" value="Genomic_DNA"/>
</dbReference>
<dbReference type="PROSITE" id="PS50112">
    <property type="entry name" value="PAS"/>
    <property type="match status" value="1"/>
</dbReference>
<name>A0ABU6K348_9RHOO</name>
<dbReference type="EC" id="2.7.7.65" evidence="6"/>
<keyword evidence="1" id="KW-0812">Transmembrane</keyword>
<proteinExistence type="predicted"/>
<dbReference type="CDD" id="cd00130">
    <property type="entry name" value="PAS"/>
    <property type="match status" value="1"/>
</dbReference>
<dbReference type="SUPFAM" id="SSF55785">
    <property type="entry name" value="PYP-like sensor domain (PAS domain)"/>
    <property type="match status" value="1"/>
</dbReference>
<dbReference type="InterPro" id="IPR029787">
    <property type="entry name" value="Nucleotide_cyclase"/>
</dbReference>
<dbReference type="InterPro" id="IPR003660">
    <property type="entry name" value="HAMP_dom"/>
</dbReference>
<dbReference type="SMART" id="SM00086">
    <property type="entry name" value="PAC"/>
    <property type="match status" value="1"/>
</dbReference>
<feature type="transmembrane region" description="Helical" evidence="1">
    <location>
        <begin position="25"/>
        <end position="48"/>
    </location>
</feature>
<dbReference type="Gene3D" id="3.30.450.20">
    <property type="entry name" value="PAS domain"/>
    <property type="match status" value="2"/>
</dbReference>
<dbReference type="PROSITE" id="PS50885">
    <property type="entry name" value="HAMP"/>
    <property type="match status" value="1"/>
</dbReference>
<dbReference type="InterPro" id="IPR013767">
    <property type="entry name" value="PAS_fold"/>
</dbReference>
<evidence type="ECO:0000256" key="1">
    <source>
        <dbReference type="SAM" id="Phobius"/>
    </source>
</evidence>
<keyword evidence="1" id="KW-1133">Transmembrane helix</keyword>
<dbReference type="Proteomes" id="UP001331561">
    <property type="component" value="Unassembled WGS sequence"/>
</dbReference>
<feature type="transmembrane region" description="Helical" evidence="1">
    <location>
        <begin position="313"/>
        <end position="332"/>
    </location>
</feature>
<dbReference type="InterPro" id="IPR001610">
    <property type="entry name" value="PAC"/>
</dbReference>
<gene>
    <name evidence="6" type="ORF">VVD49_09055</name>
</gene>
<dbReference type="InterPro" id="IPR043128">
    <property type="entry name" value="Rev_trsase/Diguanyl_cyclase"/>
</dbReference>
<evidence type="ECO:0000259" key="3">
    <source>
        <dbReference type="PROSITE" id="PS50113"/>
    </source>
</evidence>
<evidence type="ECO:0000313" key="6">
    <source>
        <dbReference type="EMBL" id="MEC5385871.1"/>
    </source>
</evidence>
<comment type="caution">
    <text evidence="6">The sequence shown here is derived from an EMBL/GenBank/DDBJ whole genome shotgun (WGS) entry which is preliminary data.</text>
</comment>
<dbReference type="SMART" id="SM00267">
    <property type="entry name" value="GGDEF"/>
    <property type="match status" value="1"/>
</dbReference>
<accession>A0ABU6K348</accession>
<dbReference type="PANTHER" id="PTHR44757">
    <property type="entry name" value="DIGUANYLATE CYCLASE DGCP"/>
    <property type="match status" value="1"/>
</dbReference>
<dbReference type="SUPFAM" id="SSF158472">
    <property type="entry name" value="HAMP domain-like"/>
    <property type="match status" value="1"/>
</dbReference>
<dbReference type="CDD" id="cd12914">
    <property type="entry name" value="PDC1_DGC_like"/>
    <property type="match status" value="1"/>
</dbReference>
<dbReference type="CDD" id="cd01949">
    <property type="entry name" value="GGDEF"/>
    <property type="match status" value="1"/>
</dbReference>
<dbReference type="InterPro" id="IPR052155">
    <property type="entry name" value="Biofilm_reg_signaling"/>
</dbReference>